<dbReference type="GeneID" id="10504425"/>
<protein>
    <submittedName>
        <fullName evidence="1">Uncharacterized protein</fullName>
    </submittedName>
</protein>
<accession>F0ZRL8</accession>
<dbReference type="KEGG" id="dpp:DICPUDRAFT_154545"/>
<organism evidence="1 2">
    <name type="scientific">Dictyostelium purpureum</name>
    <name type="common">Slime mold</name>
    <dbReference type="NCBI Taxonomy" id="5786"/>
    <lineage>
        <taxon>Eukaryota</taxon>
        <taxon>Amoebozoa</taxon>
        <taxon>Evosea</taxon>
        <taxon>Eumycetozoa</taxon>
        <taxon>Dictyostelia</taxon>
        <taxon>Dictyosteliales</taxon>
        <taxon>Dictyosteliaceae</taxon>
        <taxon>Dictyostelium</taxon>
    </lineage>
</organism>
<name>F0ZRL8_DICPU</name>
<dbReference type="VEuPathDB" id="AmoebaDB:DICPUDRAFT_154545"/>
<dbReference type="RefSeq" id="XP_003290059.1">
    <property type="nucleotide sequence ID" value="XM_003290011.1"/>
</dbReference>
<gene>
    <name evidence="1" type="ORF">DICPUDRAFT_154545</name>
</gene>
<dbReference type="Proteomes" id="UP000001064">
    <property type="component" value="Unassembled WGS sequence"/>
</dbReference>
<proteinExistence type="predicted"/>
<evidence type="ECO:0000313" key="2">
    <source>
        <dbReference type="Proteomes" id="UP000001064"/>
    </source>
</evidence>
<sequence>MKFTLTMYSAKLFRNSKATKTINTCSINQEIFLSSKSSESSFASVINTSTLALIAAVISKTSFVYTVRTSYTNDVAFLDSNNIEDSSM</sequence>
<dbReference type="EMBL" id="GL871143">
    <property type="protein sequence ID" value="EGC33395.1"/>
    <property type="molecule type" value="Genomic_DNA"/>
</dbReference>
<dbReference type="AlphaFoldDB" id="F0ZRL8"/>
<reference evidence="2" key="1">
    <citation type="journal article" date="2011" name="Genome Biol.">
        <title>Comparative genomics of the social amoebae Dictyostelium discoideum and Dictyostelium purpureum.</title>
        <authorList>
            <consortium name="US DOE Joint Genome Institute (JGI-PGF)"/>
            <person name="Sucgang R."/>
            <person name="Kuo A."/>
            <person name="Tian X."/>
            <person name="Salerno W."/>
            <person name="Parikh A."/>
            <person name="Feasley C.L."/>
            <person name="Dalin E."/>
            <person name="Tu H."/>
            <person name="Huang E."/>
            <person name="Barry K."/>
            <person name="Lindquist E."/>
            <person name="Shapiro H."/>
            <person name="Bruce D."/>
            <person name="Schmutz J."/>
            <person name="Salamov A."/>
            <person name="Fey P."/>
            <person name="Gaudet P."/>
            <person name="Anjard C."/>
            <person name="Babu M.M."/>
            <person name="Basu S."/>
            <person name="Bushmanova Y."/>
            <person name="van der Wel H."/>
            <person name="Katoh-Kurasawa M."/>
            <person name="Dinh C."/>
            <person name="Coutinho P.M."/>
            <person name="Saito T."/>
            <person name="Elias M."/>
            <person name="Schaap P."/>
            <person name="Kay R.R."/>
            <person name="Henrissat B."/>
            <person name="Eichinger L."/>
            <person name="Rivero F."/>
            <person name="Putnam N.H."/>
            <person name="West C.M."/>
            <person name="Loomis W.F."/>
            <person name="Chisholm R.L."/>
            <person name="Shaulsky G."/>
            <person name="Strassmann J.E."/>
            <person name="Queller D.C."/>
            <person name="Kuspa A."/>
            <person name="Grigoriev I.V."/>
        </authorList>
    </citation>
    <scope>NUCLEOTIDE SEQUENCE [LARGE SCALE GENOMIC DNA]</scope>
    <source>
        <strain evidence="2">QSDP1</strain>
    </source>
</reference>
<evidence type="ECO:0000313" key="1">
    <source>
        <dbReference type="EMBL" id="EGC33395.1"/>
    </source>
</evidence>
<dbReference type="InParanoid" id="F0ZRL8"/>
<keyword evidence="2" id="KW-1185">Reference proteome</keyword>